<feature type="domain" description="DDT" evidence="9">
    <location>
        <begin position="195"/>
        <end position="255"/>
    </location>
</feature>
<dbReference type="Pfam" id="PF15613">
    <property type="entry name" value="WSD"/>
    <property type="match status" value="1"/>
</dbReference>
<feature type="compositionally biased region" description="Low complexity" evidence="7">
    <location>
        <begin position="1685"/>
        <end position="1714"/>
    </location>
</feature>
<keyword evidence="2" id="KW-0479">Metal-binding</keyword>
<feature type="domain" description="PHD-type" evidence="8">
    <location>
        <begin position="346"/>
        <end position="393"/>
    </location>
</feature>
<feature type="region of interest" description="Disordered" evidence="7">
    <location>
        <begin position="1683"/>
        <end position="1727"/>
    </location>
</feature>
<feature type="compositionally biased region" description="Polar residues" evidence="7">
    <location>
        <begin position="566"/>
        <end position="584"/>
    </location>
</feature>
<feature type="compositionally biased region" description="Polar residues" evidence="7">
    <location>
        <begin position="539"/>
        <end position="549"/>
    </location>
</feature>
<dbReference type="SMART" id="SM00571">
    <property type="entry name" value="DDT"/>
    <property type="match status" value="1"/>
</dbReference>
<dbReference type="InterPro" id="IPR019786">
    <property type="entry name" value="Zinc_finger_PHD-type_CS"/>
</dbReference>
<feature type="region of interest" description="Disordered" evidence="7">
    <location>
        <begin position="516"/>
        <end position="549"/>
    </location>
</feature>
<dbReference type="InterPro" id="IPR011011">
    <property type="entry name" value="Znf_FYVE_PHD"/>
</dbReference>
<dbReference type="InterPro" id="IPR018501">
    <property type="entry name" value="DDT_dom"/>
</dbReference>
<reference evidence="11" key="1">
    <citation type="submission" date="2025-08" db="UniProtKB">
        <authorList>
            <consortium name="RefSeq"/>
        </authorList>
    </citation>
    <scope>IDENTIFICATION</scope>
    <source>
        <tissue evidence="11">Entire body</tissue>
    </source>
</reference>
<dbReference type="GO" id="GO:0008270">
    <property type="term" value="F:zinc ion binding"/>
    <property type="evidence" value="ECO:0007669"/>
    <property type="project" value="UniProtKB-KW"/>
</dbReference>
<dbReference type="PROSITE" id="PS01359">
    <property type="entry name" value="ZF_PHD_1"/>
    <property type="match status" value="1"/>
</dbReference>
<dbReference type="RefSeq" id="XP_025834372.1">
    <property type="nucleotide sequence ID" value="XM_025978587.1"/>
</dbReference>
<evidence type="ECO:0000259" key="8">
    <source>
        <dbReference type="PROSITE" id="PS50016"/>
    </source>
</evidence>
<evidence type="ECO:0000256" key="5">
    <source>
        <dbReference type="ARBA" id="ARBA00023242"/>
    </source>
</evidence>
<protein>
    <submittedName>
        <fullName evidence="11">Nucleosome-remodeling factor subunit NURF301 isoform X1</fullName>
    </submittedName>
</protein>
<keyword evidence="3 6" id="KW-0863">Zinc-finger</keyword>
<feature type="region of interest" description="Disordered" evidence="7">
    <location>
        <begin position="1612"/>
        <end position="1637"/>
    </location>
</feature>
<dbReference type="InterPro" id="IPR028941">
    <property type="entry name" value="WHIM2_dom"/>
</dbReference>
<dbReference type="PROSITE" id="PS50016">
    <property type="entry name" value="ZF_PHD_2"/>
    <property type="match status" value="1"/>
</dbReference>
<feature type="compositionally biased region" description="Basic residues" evidence="7">
    <location>
        <begin position="23"/>
        <end position="33"/>
    </location>
</feature>
<feature type="compositionally biased region" description="Low complexity" evidence="7">
    <location>
        <begin position="44"/>
        <end position="58"/>
    </location>
</feature>
<dbReference type="Gene3D" id="3.30.40.10">
    <property type="entry name" value="Zinc/RING finger domain, C3HC4 (zinc finger)"/>
    <property type="match status" value="1"/>
</dbReference>
<dbReference type="GO" id="GO:0016589">
    <property type="term" value="C:NURF complex"/>
    <property type="evidence" value="ECO:0007669"/>
    <property type="project" value="InterPro"/>
</dbReference>
<feature type="compositionally biased region" description="Basic residues" evidence="7">
    <location>
        <begin position="66"/>
        <end position="80"/>
    </location>
</feature>
<evidence type="ECO:0000256" key="4">
    <source>
        <dbReference type="ARBA" id="ARBA00022833"/>
    </source>
</evidence>
<dbReference type="InterPro" id="IPR019787">
    <property type="entry name" value="Znf_PHD-finger"/>
</dbReference>
<keyword evidence="10" id="KW-1185">Reference proteome</keyword>
<dbReference type="GO" id="GO:0006357">
    <property type="term" value="P:regulation of transcription by RNA polymerase II"/>
    <property type="evidence" value="ECO:0007669"/>
    <property type="project" value="InterPro"/>
</dbReference>
<dbReference type="InterPro" id="IPR013083">
    <property type="entry name" value="Znf_RING/FYVE/PHD"/>
</dbReference>
<dbReference type="GeneID" id="108737684"/>
<dbReference type="FunCoup" id="A0A7F5REI1">
    <property type="interactions" value="2630"/>
</dbReference>
<feature type="region of interest" description="Disordered" evidence="7">
    <location>
        <begin position="564"/>
        <end position="604"/>
    </location>
</feature>
<dbReference type="SUPFAM" id="SSF57903">
    <property type="entry name" value="FYVE/PHD zinc finger"/>
    <property type="match status" value="1"/>
</dbReference>
<dbReference type="PANTHER" id="PTHR45975:SF2">
    <property type="entry name" value="NUCLEOSOME-REMODELING FACTOR SUBUNIT BPTF"/>
    <property type="match status" value="1"/>
</dbReference>
<evidence type="ECO:0000256" key="1">
    <source>
        <dbReference type="ARBA" id="ARBA00004123"/>
    </source>
</evidence>
<dbReference type="InterPro" id="IPR038028">
    <property type="entry name" value="BPTF"/>
</dbReference>
<dbReference type="CDD" id="cd15559">
    <property type="entry name" value="PHD1_BPTF"/>
    <property type="match status" value="1"/>
</dbReference>
<evidence type="ECO:0000259" key="9">
    <source>
        <dbReference type="PROSITE" id="PS50827"/>
    </source>
</evidence>
<dbReference type="PROSITE" id="PS50827">
    <property type="entry name" value="DDT"/>
    <property type="match status" value="1"/>
</dbReference>
<accession>A0A7F5REI1</accession>
<name>A0A7F5REI1_AGRPL</name>
<proteinExistence type="predicted"/>
<evidence type="ECO:0000256" key="2">
    <source>
        <dbReference type="ARBA" id="ARBA00022723"/>
    </source>
</evidence>
<organism evidence="10 11">
    <name type="scientific">Agrilus planipennis</name>
    <name type="common">Emerald ash borer</name>
    <name type="synonym">Agrilus marcopoli</name>
    <dbReference type="NCBI Taxonomy" id="224129"/>
    <lineage>
        <taxon>Eukaryota</taxon>
        <taxon>Metazoa</taxon>
        <taxon>Ecdysozoa</taxon>
        <taxon>Arthropoda</taxon>
        <taxon>Hexapoda</taxon>
        <taxon>Insecta</taxon>
        <taxon>Pterygota</taxon>
        <taxon>Neoptera</taxon>
        <taxon>Endopterygota</taxon>
        <taxon>Coleoptera</taxon>
        <taxon>Polyphaga</taxon>
        <taxon>Elateriformia</taxon>
        <taxon>Buprestoidea</taxon>
        <taxon>Buprestidae</taxon>
        <taxon>Agrilinae</taxon>
        <taxon>Agrilus</taxon>
    </lineage>
</organism>
<feature type="compositionally biased region" description="Basic residues" evidence="7">
    <location>
        <begin position="1"/>
        <end position="12"/>
    </location>
</feature>
<gene>
    <name evidence="11" type="primary">LOC108737684</name>
</gene>
<evidence type="ECO:0000256" key="6">
    <source>
        <dbReference type="PROSITE-ProRule" id="PRU00146"/>
    </source>
</evidence>
<dbReference type="InterPro" id="IPR001965">
    <property type="entry name" value="Znf_PHD"/>
</dbReference>
<dbReference type="CTD" id="44811"/>
<dbReference type="OrthoDB" id="784962at2759"/>
<sequence>MSTRGAKKRGRPPKVQVTERTKKFQYHLLKKPKYLQNLSKGSDSQSSTPNTSRPSSPQESDISRRSSTRGKCKDGHKSRRGGLAGSAYPRRGYNPNADYHDSEYHYGSDFGDDSSDKSELEDDLGLSGSETEGSVGDGDHSSDSDFSLSSFSTMSGTPRRQGAPRPPTPEPLWLQNRELPSLNLPKSSEDLLVPKEYIMPVLSIYEVLRHFRNLVRLSPFRLEDFCAALMCEDQNALLAEVHIMLLKALLREEDSQQTHFGPLDQKDSVNISLYLIDYMTYPEVLRAYVESDKTFDSEVLHIFNSSDYPFTCLEDRIKVLQFLTDQFLTTNPVREDLLSEVPMHYDDHCRVCHKLGDLLCCETCPAVYHLECVDPPLTDVPEEDWQCNICRSHKVSGVVDCILDQEKQGQLCRQEHLGCDRHGRKYFFLCRRLFIESEDEVWYYSTPLQFEEVLKVLDENEMESHLCRELHEYKEEIVRQMELTEKLTNQLKGNKKSYLEFENAKIIQLRKEIDEKKEEEVKEKGRQATEDMGTKIQGDASSSMDSTSLDLNNSVNMVNNEMVTPSDVTSDNFNANESGKSQDTTNDENDSDKQKDSLKIKSTVSTPKAVNIEELRRRTTAILSRDDLDKKTDNTKELTDSLRMTRLKSTQIANGTYLYKLGMENSFKSYINQYTTNPIALNKPQRNEERDKKRHLSHKFSLTTASEFKWIGGVSGNRTLLLNTLRQTILQLEQVIPSPFMHPNWTLIRKHWFSVVNACQQPKDFARALIVLHACMKSVVFANVWHEQLGHVKLLRMTAAEREERKKIEKREKKEREEEEERNRMMITGYVKYTMGFKHQLWKQKGEEYRIHGRWGWLWLSASRIHKIQDSFKMGLAAGPQKYMVQVQDQTGYKILSLEPKVYEYLNENFVKSQFNIKDEKKPEECDGKIEDKELATLKNLKVIQPITELEEINVSSALTIVGRLLYPKVAKKSKLDDLLSRRVHLKELEEDRIKQIKHDNPQNEDEAVDVENDEDSMADSGLEKQLNNMLSGKVNIATSMQQPQANREILNTIAKKIQALRIHYTSIMKLGKDFACYSKGCNSNAMTLENTCYSSLCLQKYKVRKELLSLLKRANMHTYSHGSMKLSNLMGMQLKKPSILEQKLTSPPIVKKEEKETVSESSLLKELTSAVISAQKVKVDPNCAAYVPKKTEVVTKEAKNNEVKTLVKKEDANEIKMEVDYNVENKVKENSKDDTKMENMTPEAIKEMILGPNSSKEQTNKVKIEDDDMDIEEIVTDDVSKAKNVADSSVTEVTKTTTVTTHQTFVGGVLTDTKANTTSTVSVTNVTHTPMRTIQTLNAKTSVYSAQHNRRFCTYRVAREEKMVKAEHAEDGTQRVYTTISTEGRVYLKKVPLSNEKRKKRAIVKYPVCSTFSTKKGLKSLLVLPTHEVRRVARNAGRVTVIGFHHIAKPNTQVWPYPCSRPLFKTCWLYRTVNLKALSAVALQLRILWACLRWDDMQMKPPTSDGKHQITTETEILSLELLKHRQVGRFSERTQYLRRKVVIPLELPKTVREVTSIRSGLRKRKRPESPQSTDPQVSEEWVDEDKLELWEIKQYGEKVEKANAQVITRSRTGNLPPARPTIDSAHEPPSKITVTTKATPEEIKEKMEQQLRMQRAAHQQKRALELKNLPTGQVIKVVGSPAQAASATTSTSTTTTTSVTTTNTTTSTKSATSNPTPIQPKGSGDDVQMKVVKNVIVPNTATPGKSTLTSLLTANNAAGVNKYAGRRIFMTKGPDGSTRVIAGSPGIITKGAQAVQQSLIKVQTTGGQTVQQIQIQQPVTTAATPTKQSDVPQRVQIMRTPDGRLTVKGLMPGQQLIQMPDGKLQVLCTTQIQQQTPASGAGTASATTISSGVVQKLIQQPSPTTAVVPTKTVIKSAITSAGKVIVQQQKNATVIAGVQQTQAQQQPLTQSPNKTQVVIKQQTPVLQKVNTPPGTVVVSGGQPVIQQQVVVSGQQVVTTSGGQQQVVTNQFIVPNQQVAQQLASGKLQIATINGQQVLIRPTGNGQAQVVAQITTGTITQTQQQTPQPQTTAAITPVKQLLQQQQSIQDQQTTTSAAVVTNQQQTSTATKSISVDNSIDPATMEQLLAGQPPGTVIKCVTAQVIQTQQGPRIVLQGLQGADFTPQQLAAVQQQVKQQLLKAQASTGKQGVLGPTKIYLAVQPPASSDTASESQPPPLAPVQHVNQMNHQQMAASATTTPVSVVTNMVKQQAINSAVTQTSEASSVREVLVNGQQSSALLQAMKVNMEASQQQHTGVIQQTTNATTLGGSNSVTTGISGGGSGGGNKQFVVTPDYIQQSMLIYHPSVIVYNPNCSYPLQNDYIRRGTN</sequence>
<dbReference type="GO" id="GO:0000978">
    <property type="term" value="F:RNA polymerase II cis-regulatory region sequence-specific DNA binding"/>
    <property type="evidence" value="ECO:0007669"/>
    <property type="project" value="TreeGrafter"/>
</dbReference>
<dbReference type="InParanoid" id="A0A7F5REI1"/>
<dbReference type="Pfam" id="PF00628">
    <property type="entry name" value="PHD"/>
    <property type="match status" value="1"/>
</dbReference>
<evidence type="ECO:0000256" key="7">
    <source>
        <dbReference type="SAM" id="MobiDB-lite"/>
    </source>
</evidence>
<evidence type="ECO:0000313" key="11">
    <source>
        <dbReference type="RefSeq" id="XP_025834372.1"/>
    </source>
</evidence>
<feature type="region of interest" description="Disordered" evidence="7">
    <location>
        <begin position="1558"/>
        <end position="1581"/>
    </location>
</feature>
<comment type="subcellular location">
    <subcellularLocation>
        <location evidence="1">Nucleus</location>
    </subcellularLocation>
</comment>
<dbReference type="PANTHER" id="PTHR45975">
    <property type="entry name" value="NUCLEOSOME-REMODELING FACTOR SUBUNIT BPTF"/>
    <property type="match status" value="1"/>
</dbReference>
<keyword evidence="4" id="KW-0862">Zinc</keyword>
<dbReference type="SMART" id="SM00249">
    <property type="entry name" value="PHD"/>
    <property type="match status" value="1"/>
</dbReference>
<evidence type="ECO:0000313" key="10">
    <source>
        <dbReference type="Proteomes" id="UP000192223"/>
    </source>
</evidence>
<dbReference type="Proteomes" id="UP000192223">
    <property type="component" value="Unplaced"/>
</dbReference>
<feature type="region of interest" description="Disordered" evidence="7">
    <location>
        <begin position="1"/>
        <end position="177"/>
    </location>
</feature>
<evidence type="ECO:0000256" key="3">
    <source>
        <dbReference type="ARBA" id="ARBA00022771"/>
    </source>
</evidence>
<feature type="compositionally biased region" description="Basic and acidic residues" evidence="7">
    <location>
        <begin position="516"/>
        <end position="533"/>
    </location>
</feature>
<dbReference type="Pfam" id="PF02791">
    <property type="entry name" value="DDT"/>
    <property type="match status" value="1"/>
</dbReference>
<dbReference type="KEGG" id="apln:108737684"/>
<keyword evidence="5" id="KW-0539">Nucleus</keyword>
<feature type="compositionally biased region" description="Low complexity" evidence="7">
    <location>
        <begin position="144"/>
        <end position="156"/>
    </location>
</feature>